<organism evidence="2 3">
    <name type="scientific">Algoriphagus marincola HL-49</name>
    <dbReference type="NCBI Taxonomy" id="1305737"/>
    <lineage>
        <taxon>Bacteria</taxon>
        <taxon>Pseudomonadati</taxon>
        <taxon>Bacteroidota</taxon>
        <taxon>Cytophagia</taxon>
        <taxon>Cytophagales</taxon>
        <taxon>Cyclobacteriaceae</taxon>
        <taxon>Algoriphagus</taxon>
    </lineage>
</organism>
<name>A0A0P7XGH7_9BACT</name>
<keyword evidence="1" id="KW-0812">Transmembrane</keyword>
<evidence type="ECO:0000313" key="2">
    <source>
        <dbReference type="EMBL" id="KPQ15152.1"/>
    </source>
</evidence>
<feature type="transmembrane region" description="Helical" evidence="1">
    <location>
        <begin position="146"/>
        <end position="168"/>
    </location>
</feature>
<keyword evidence="1" id="KW-1133">Transmembrane helix</keyword>
<feature type="transmembrane region" description="Helical" evidence="1">
    <location>
        <begin position="180"/>
        <end position="199"/>
    </location>
</feature>
<feature type="transmembrane region" description="Helical" evidence="1">
    <location>
        <begin position="117"/>
        <end position="134"/>
    </location>
</feature>
<feature type="transmembrane region" description="Helical" evidence="1">
    <location>
        <begin position="41"/>
        <end position="64"/>
    </location>
</feature>
<protein>
    <submittedName>
        <fullName evidence="2">Uncharacterized protein</fullName>
    </submittedName>
</protein>
<keyword evidence="1" id="KW-0472">Membrane</keyword>
<feature type="transmembrane region" description="Helical" evidence="1">
    <location>
        <begin position="219"/>
        <end position="238"/>
    </location>
</feature>
<dbReference type="PATRIC" id="fig|1305737.6.peg.3641"/>
<dbReference type="Proteomes" id="UP000050421">
    <property type="component" value="Unassembled WGS sequence"/>
</dbReference>
<dbReference type="AlphaFoldDB" id="A0A0P7XGH7"/>
<reference evidence="2 3" key="1">
    <citation type="submission" date="2015-09" db="EMBL/GenBank/DDBJ databases">
        <title>Identification and resolution of microdiversity through metagenomic sequencing of parallel consortia.</title>
        <authorList>
            <person name="Nelson W.C."/>
            <person name="Romine M.F."/>
            <person name="Lindemann S.R."/>
        </authorList>
    </citation>
    <scope>NUCLEOTIDE SEQUENCE [LARGE SCALE GENOMIC DNA]</scope>
    <source>
        <strain evidence="2">HL-49</strain>
    </source>
</reference>
<gene>
    <name evidence="2" type="ORF">HLUCCX10_09680</name>
</gene>
<dbReference type="OrthoDB" id="823982at2"/>
<feature type="transmembrane region" description="Helical" evidence="1">
    <location>
        <begin position="84"/>
        <end position="105"/>
    </location>
</feature>
<accession>A0A0P7XGH7</accession>
<sequence length="249" mass="29245">MLKDFLARIGDNYYIYAVIICGVLAIVFYGFLNPEKKRSPYFLLPFLIVFLVLFYEVLATLMLIYKSINQKIHYLMTDDTFQGWNIWVFNIFNYQVSKLLLLGLIGINLRKSLSQKIIVSLGVIFLAYCIYTYFSEATPIYDFQPVLYFFGNTILIVASGLFFVDLVSEDYYININPLRYWPFWYITLILFQSVTLFLADVAFEYLVFENENVYFLFNYVSMILYIILLVVFNMLLYTGSNTISKLAKA</sequence>
<proteinExistence type="predicted"/>
<evidence type="ECO:0000313" key="3">
    <source>
        <dbReference type="Proteomes" id="UP000050421"/>
    </source>
</evidence>
<evidence type="ECO:0000256" key="1">
    <source>
        <dbReference type="SAM" id="Phobius"/>
    </source>
</evidence>
<feature type="transmembrane region" description="Helical" evidence="1">
    <location>
        <begin position="13"/>
        <end position="32"/>
    </location>
</feature>
<dbReference type="STRING" id="1305737.GCA_000526355_02698"/>
<comment type="caution">
    <text evidence="2">The sequence shown here is derived from an EMBL/GenBank/DDBJ whole genome shotgun (WGS) entry which is preliminary data.</text>
</comment>
<dbReference type="EMBL" id="LJXT01000055">
    <property type="protein sequence ID" value="KPQ15152.1"/>
    <property type="molecule type" value="Genomic_DNA"/>
</dbReference>